<dbReference type="GO" id="GO:0035435">
    <property type="term" value="P:phosphate ion transmembrane transport"/>
    <property type="evidence" value="ECO:0007669"/>
    <property type="project" value="TreeGrafter"/>
</dbReference>
<comment type="subcellular location">
    <subcellularLocation>
        <location evidence="1 6">Membrane</location>
        <topology evidence="1 6">Multi-pass membrane protein</topology>
    </subcellularLocation>
</comment>
<evidence type="ECO:0000256" key="3">
    <source>
        <dbReference type="ARBA" id="ARBA00022692"/>
    </source>
</evidence>
<dbReference type="STRING" id="1091494.MEALZ_0656"/>
<dbReference type="PATRIC" id="fig|271065.3.peg.666"/>
<keyword evidence="4 6" id="KW-1133">Transmembrane helix</keyword>
<reference evidence="8" key="1">
    <citation type="journal article" date="2012" name="J. Bacteriol.">
        <title>Genome sequence of the haloalkaliphilic methanotrophic bacterium Methylomicrobium alcaliphilum 20Z.</title>
        <authorList>
            <person name="Vuilleumier S."/>
            <person name="Khmelenina V.N."/>
            <person name="Bringel F."/>
            <person name="Reshetnikov A.S."/>
            <person name="Lajus A."/>
            <person name="Mangenot S."/>
            <person name="Rouy Z."/>
            <person name="Op den Camp H.J."/>
            <person name="Jetten M.S."/>
            <person name="Dispirito A.A."/>
            <person name="Dunfield P."/>
            <person name="Klotz M.G."/>
            <person name="Semrau J.D."/>
            <person name="Stein L.Y."/>
            <person name="Barbe V."/>
            <person name="Medigue C."/>
            <person name="Trotsenko Y.A."/>
            <person name="Kalyuzhnaya M.G."/>
        </authorList>
    </citation>
    <scope>NUCLEOTIDE SEQUENCE [LARGE SCALE GENOMIC DNA]</scope>
    <source>
        <strain evidence="8">DSM 19304 / NCIMB 14124 / VKM B-2133 / 20Z</strain>
    </source>
</reference>
<feature type="transmembrane region" description="Helical" evidence="6">
    <location>
        <begin position="91"/>
        <end position="112"/>
    </location>
</feature>
<evidence type="ECO:0000256" key="2">
    <source>
        <dbReference type="ARBA" id="ARBA00022448"/>
    </source>
</evidence>
<feature type="transmembrane region" description="Helical" evidence="6">
    <location>
        <begin position="299"/>
        <end position="317"/>
    </location>
</feature>
<feature type="transmembrane region" description="Helical" evidence="6">
    <location>
        <begin position="260"/>
        <end position="278"/>
    </location>
</feature>
<dbReference type="PANTHER" id="PTHR11101">
    <property type="entry name" value="PHOSPHATE TRANSPORTER"/>
    <property type="match status" value="1"/>
</dbReference>
<evidence type="ECO:0000256" key="4">
    <source>
        <dbReference type="ARBA" id="ARBA00022989"/>
    </source>
</evidence>
<feature type="transmembrane region" description="Helical" evidence="6">
    <location>
        <begin position="167"/>
        <end position="188"/>
    </location>
</feature>
<keyword evidence="5 6" id="KW-0472">Membrane</keyword>
<accession>G4T0S1</accession>
<feature type="transmembrane region" description="Helical" evidence="6">
    <location>
        <begin position="136"/>
        <end position="155"/>
    </location>
</feature>
<feature type="transmembrane region" description="Helical" evidence="6">
    <location>
        <begin position="31"/>
        <end position="50"/>
    </location>
</feature>
<keyword evidence="2 6" id="KW-0813">Transport</keyword>
<dbReference type="InterPro" id="IPR001204">
    <property type="entry name" value="Phos_transporter"/>
</dbReference>
<proteinExistence type="inferred from homology"/>
<dbReference type="AlphaFoldDB" id="G4T0S1"/>
<name>G4T0S1_META2</name>
<keyword evidence="6" id="KW-0592">Phosphate transport</keyword>
<evidence type="ECO:0000256" key="6">
    <source>
        <dbReference type="RuleBase" id="RU363058"/>
    </source>
</evidence>
<gene>
    <name evidence="7" type="ordered locus">MEALZ_0656</name>
</gene>
<dbReference type="PANTHER" id="PTHR11101:SF80">
    <property type="entry name" value="PHOSPHATE TRANSPORTER"/>
    <property type="match status" value="1"/>
</dbReference>
<evidence type="ECO:0000313" key="7">
    <source>
        <dbReference type="EMBL" id="CCE22351.1"/>
    </source>
</evidence>
<evidence type="ECO:0000256" key="5">
    <source>
        <dbReference type="ARBA" id="ARBA00023136"/>
    </source>
</evidence>
<organism evidence="7 8">
    <name type="scientific">Methylotuvimicrobium alcaliphilum (strain DSM 19304 / NCIMB 14124 / VKM B-2133 / 20Z)</name>
    <name type="common">Methylomicrobium alcaliphilum</name>
    <dbReference type="NCBI Taxonomy" id="1091494"/>
    <lineage>
        <taxon>Bacteria</taxon>
        <taxon>Pseudomonadati</taxon>
        <taxon>Pseudomonadota</taxon>
        <taxon>Gammaproteobacteria</taxon>
        <taxon>Methylococcales</taxon>
        <taxon>Methylococcaceae</taxon>
        <taxon>Methylotuvimicrobium</taxon>
    </lineage>
</organism>
<feature type="transmembrane region" description="Helical" evidence="6">
    <location>
        <begin position="505"/>
        <end position="530"/>
    </location>
</feature>
<dbReference type="Pfam" id="PF01384">
    <property type="entry name" value="PHO4"/>
    <property type="match status" value="1"/>
</dbReference>
<feature type="transmembrane region" description="Helical" evidence="6">
    <location>
        <begin position="226"/>
        <end position="248"/>
    </location>
</feature>
<protein>
    <recommendedName>
        <fullName evidence="6">Phosphate transporter</fullName>
    </recommendedName>
</protein>
<dbReference type="GO" id="GO:0005315">
    <property type="term" value="F:phosphate transmembrane transporter activity"/>
    <property type="evidence" value="ECO:0007669"/>
    <property type="project" value="InterPro"/>
</dbReference>
<feature type="transmembrane region" description="Helical" evidence="6">
    <location>
        <begin position="56"/>
        <end position="79"/>
    </location>
</feature>
<dbReference type="GO" id="GO:0016020">
    <property type="term" value="C:membrane"/>
    <property type="evidence" value="ECO:0007669"/>
    <property type="project" value="UniProtKB-SubCell"/>
</dbReference>
<comment type="similarity">
    <text evidence="6">Belongs to the inorganic phosphate transporter (PiT) (TC 2.A.20) family.</text>
</comment>
<keyword evidence="8" id="KW-1185">Reference proteome</keyword>
<dbReference type="KEGG" id="mah:MEALZ_0656"/>
<evidence type="ECO:0000256" key="1">
    <source>
        <dbReference type="ARBA" id="ARBA00004141"/>
    </source>
</evidence>
<dbReference type="HOGENOM" id="CLU_015355_3_3_6"/>
<feature type="transmembrane region" description="Helical" evidence="6">
    <location>
        <begin position="345"/>
        <end position="364"/>
    </location>
</feature>
<sequence>MRTFISLPIYYMDLNDLNQINKASSSARKDLIRLSLGLAFILLVVLYLISKEHVEGHLMLVIAAVFGSYMALNIGANDVANNVGPAVGSKALTMTGAIAIAAIFEASGTLIAGGDVVTTIKDGIINPQLIRDSDTFIWLMMAALLAAAIWLNVATSLNAPVSTTHSIVGGVLGAGIAAGGFEIANWPIMGKIAASWIISPVLGGLFSAVFLYVVKRKITYQPNMLIAAQKVVPVLIALMTWAFSTYLIMKGLKQIIKVDFPIAASISLIFAIVIFLIVKPRIVKASIHLEPSKASVNNLFTLPLIFSAALLSFAHGANDVANAVGPLAAINDAIFQHGVSDKASIPLWIMILGATGLAIGLALYGPKLIRTVGSEITELDKMRAFCIAMSAAITVIFASQMGLPISSTHTAVGAVFGVGFLREYLKHSNAKRMEEIRAHHEHNDPEKIAEFLNAFKKASIAKKGKMLKELKRQAKLQSDTSLLTKKERKSLKKVYRQELVKRSHLYKIAAAWLVTVPLSGILGGLLFFTIRGIMLP</sequence>
<evidence type="ECO:0000313" key="8">
    <source>
        <dbReference type="Proteomes" id="UP000008315"/>
    </source>
</evidence>
<keyword evidence="3 6" id="KW-0812">Transmembrane</keyword>
<feature type="transmembrane region" description="Helical" evidence="6">
    <location>
        <begin position="384"/>
        <end position="403"/>
    </location>
</feature>
<dbReference type="EMBL" id="FO082060">
    <property type="protein sequence ID" value="CCE22351.1"/>
    <property type="molecule type" value="Genomic_DNA"/>
</dbReference>
<dbReference type="Proteomes" id="UP000008315">
    <property type="component" value="Chromosome"/>
</dbReference>
<feature type="transmembrane region" description="Helical" evidence="6">
    <location>
        <begin position="194"/>
        <end position="214"/>
    </location>
</feature>